<proteinExistence type="predicted"/>
<feature type="domain" description="Rieske" evidence="5">
    <location>
        <begin position="127"/>
        <end position="225"/>
    </location>
</feature>
<keyword evidence="2" id="KW-0479">Metal-binding</keyword>
<evidence type="ECO:0000259" key="5">
    <source>
        <dbReference type="PROSITE" id="PS51296"/>
    </source>
</evidence>
<evidence type="ECO:0000313" key="6">
    <source>
        <dbReference type="EMBL" id="GAA2490434.1"/>
    </source>
</evidence>
<dbReference type="InterPro" id="IPR017941">
    <property type="entry name" value="Rieske_2Fe-2S"/>
</dbReference>
<keyword evidence="4" id="KW-0411">Iron-sulfur</keyword>
<dbReference type="CDD" id="cd03467">
    <property type="entry name" value="Rieske"/>
    <property type="match status" value="1"/>
</dbReference>
<evidence type="ECO:0000313" key="7">
    <source>
        <dbReference type="Proteomes" id="UP001501777"/>
    </source>
</evidence>
<name>A0ABN3LWK9_STRLO</name>
<accession>A0ABN3LWK9</accession>
<dbReference type="RefSeq" id="WP_344400894.1">
    <property type="nucleotide sequence ID" value="NZ_BAAASG010000007.1"/>
</dbReference>
<dbReference type="EMBL" id="BAAASG010000007">
    <property type="protein sequence ID" value="GAA2490434.1"/>
    <property type="molecule type" value="Genomic_DNA"/>
</dbReference>
<dbReference type="InterPro" id="IPR036922">
    <property type="entry name" value="Rieske_2Fe-2S_sf"/>
</dbReference>
<dbReference type="Proteomes" id="UP001501777">
    <property type="component" value="Unassembled WGS sequence"/>
</dbReference>
<evidence type="ECO:0000256" key="4">
    <source>
        <dbReference type="ARBA" id="ARBA00023014"/>
    </source>
</evidence>
<protein>
    <submittedName>
        <fullName evidence="6">Rieske (2Fe-2S) protein</fullName>
    </submittedName>
</protein>
<comment type="caution">
    <text evidence="6">The sequence shown here is derived from an EMBL/GenBank/DDBJ whole genome shotgun (WGS) entry which is preliminary data.</text>
</comment>
<dbReference type="Pfam" id="PF00355">
    <property type="entry name" value="Rieske"/>
    <property type="match status" value="1"/>
</dbReference>
<dbReference type="PROSITE" id="PS51296">
    <property type="entry name" value="RIESKE"/>
    <property type="match status" value="1"/>
</dbReference>
<sequence>MKSAVDRYVERLLGRRRPKPFAPSQEDLAITRTAIELLGASPEAAGPREEFVQDLQRRIATLDTTAESAPPRPVTWRAPGRRRFLAATALAATGTVAGAAVDHAVTGRSAGDSGAGAGEITPTHGTWQNVAASTDVSEGAVLSFDLGTVTGFVRRVSGRVQAVSGICTHQACRLALSPARDTLACPCHGATFALTGESLTHPRSVRPLPRLPRMAVRETAGRIQVYAPARTEFPG</sequence>
<evidence type="ECO:0000256" key="2">
    <source>
        <dbReference type="ARBA" id="ARBA00022723"/>
    </source>
</evidence>
<dbReference type="SUPFAM" id="SSF50022">
    <property type="entry name" value="ISP domain"/>
    <property type="match status" value="1"/>
</dbReference>
<keyword evidence="7" id="KW-1185">Reference proteome</keyword>
<keyword evidence="1" id="KW-0001">2Fe-2S</keyword>
<evidence type="ECO:0000256" key="3">
    <source>
        <dbReference type="ARBA" id="ARBA00023004"/>
    </source>
</evidence>
<keyword evidence="3" id="KW-0408">Iron</keyword>
<dbReference type="Gene3D" id="2.102.10.10">
    <property type="entry name" value="Rieske [2Fe-2S] iron-sulphur domain"/>
    <property type="match status" value="1"/>
</dbReference>
<organism evidence="6 7">
    <name type="scientific">Streptomyces longisporus</name>
    <dbReference type="NCBI Taxonomy" id="1948"/>
    <lineage>
        <taxon>Bacteria</taxon>
        <taxon>Bacillati</taxon>
        <taxon>Actinomycetota</taxon>
        <taxon>Actinomycetes</taxon>
        <taxon>Kitasatosporales</taxon>
        <taxon>Streptomycetaceae</taxon>
        <taxon>Streptomyces</taxon>
    </lineage>
</organism>
<evidence type="ECO:0000256" key="1">
    <source>
        <dbReference type="ARBA" id="ARBA00022714"/>
    </source>
</evidence>
<reference evidence="6 7" key="1">
    <citation type="journal article" date="2019" name="Int. J. Syst. Evol. Microbiol.">
        <title>The Global Catalogue of Microorganisms (GCM) 10K type strain sequencing project: providing services to taxonomists for standard genome sequencing and annotation.</title>
        <authorList>
            <consortium name="The Broad Institute Genomics Platform"/>
            <consortium name="The Broad Institute Genome Sequencing Center for Infectious Disease"/>
            <person name="Wu L."/>
            <person name="Ma J."/>
        </authorList>
    </citation>
    <scope>NUCLEOTIDE SEQUENCE [LARGE SCALE GENOMIC DNA]</scope>
    <source>
        <strain evidence="6 7">JCM 4395</strain>
    </source>
</reference>
<gene>
    <name evidence="6" type="ORF">GCM10010276_32000</name>
</gene>